<evidence type="ECO:0000313" key="2">
    <source>
        <dbReference type="Proteomes" id="UP000799424"/>
    </source>
</evidence>
<organism evidence="1 2">
    <name type="scientific">Ophiobolus disseminans</name>
    <dbReference type="NCBI Taxonomy" id="1469910"/>
    <lineage>
        <taxon>Eukaryota</taxon>
        <taxon>Fungi</taxon>
        <taxon>Dikarya</taxon>
        <taxon>Ascomycota</taxon>
        <taxon>Pezizomycotina</taxon>
        <taxon>Dothideomycetes</taxon>
        <taxon>Pleosporomycetidae</taxon>
        <taxon>Pleosporales</taxon>
        <taxon>Pleosporineae</taxon>
        <taxon>Phaeosphaeriaceae</taxon>
        <taxon>Ophiobolus</taxon>
    </lineage>
</organism>
<accession>A0A6A6ZW94</accession>
<dbReference type="AlphaFoldDB" id="A0A6A6ZW94"/>
<reference evidence="1" key="1">
    <citation type="journal article" date="2020" name="Stud. Mycol.">
        <title>101 Dothideomycetes genomes: a test case for predicting lifestyles and emergence of pathogens.</title>
        <authorList>
            <person name="Haridas S."/>
            <person name="Albert R."/>
            <person name="Binder M."/>
            <person name="Bloem J."/>
            <person name="Labutti K."/>
            <person name="Salamov A."/>
            <person name="Andreopoulos B."/>
            <person name="Baker S."/>
            <person name="Barry K."/>
            <person name="Bills G."/>
            <person name="Bluhm B."/>
            <person name="Cannon C."/>
            <person name="Castanera R."/>
            <person name="Culley D."/>
            <person name="Daum C."/>
            <person name="Ezra D."/>
            <person name="Gonzalez J."/>
            <person name="Henrissat B."/>
            <person name="Kuo A."/>
            <person name="Liang C."/>
            <person name="Lipzen A."/>
            <person name="Lutzoni F."/>
            <person name="Magnuson J."/>
            <person name="Mondo S."/>
            <person name="Nolan M."/>
            <person name="Ohm R."/>
            <person name="Pangilinan J."/>
            <person name="Park H.-J."/>
            <person name="Ramirez L."/>
            <person name="Alfaro M."/>
            <person name="Sun H."/>
            <person name="Tritt A."/>
            <person name="Yoshinaga Y."/>
            <person name="Zwiers L.-H."/>
            <person name="Turgeon B."/>
            <person name="Goodwin S."/>
            <person name="Spatafora J."/>
            <person name="Crous P."/>
            <person name="Grigoriev I."/>
        </authorList>
    </citation>
    <scope>NUCLEOTIDE SEQUENCE</scope>
    <source>
        <strain evidence="1">CBS 113818</strain>
    </source>
</reference>
<sequence>VQKYTDWSSAQALELLDRTLPLADLEELSIFMCEGIVRIFKLLEPHNKRAWSPPLPPLHHPCWPFWAQYHPANDVIRKLHSGIRNREEHIRKDTLPAAATNHHAYHT</sequence>
<keyword evidence="2" id="KW-1185">Reference proteome</keyword>
<feature type="non-terminal residue" evidence="1">
    <location>
        <position position="107"/>
    </location>
</feature>
<feature type="non-terminal residue" evidence="1">
    <location>
        <position position="1"/>
    </location>
</feature>
<dbReference type="EMBL" id="MU006228">
    <property type="protein sequence ID" value="KAF2825292.1"/>
    <property type="molecule type" value="Genomic_DNA"/>
</dbReference>
<dbReference type="Proteomes" id="UP000799424">
    <property type="component" value="Unassembled WGS sequence"/>
</dbReference>
<proteinExistence type="predicted"/>
<name>A0A6A6ZW94_9PLEO</name>
<gene>
    <name evidence="1" type="ORF">CC86DRAFT_263853</name>
</gene>
<evidence type="ECO:0000313" key="1">
    <source>
        <dbReference type="EMBL" id="KAF2825292.1"/>
    </source>
</evidence>
<protein>
    <submittedName>
        <fullName evidence="1">Uncharacterized protein</fullName>
    </submittedName>
</protein>